<comment type="caution">
    <text evidence="2">The sequence shown here is derived from an EMBL/GenBank/DDBJ whole genome shotgun (WGS) entry which is preliminary data.</text>
</comment>
<dbReference type="AlphaFoldDB" id="A0A1G2DI06"/>
<evidence type="ECO:0000313" key="2">
    <source>
        <dbReference type="EMBL" id="OGZ12601.1"/>
    </source>
</evidence>
<organism evidence="2 3">
    <name type="scientific">Candidatus Lloydbacteria bacterium RIFCSPHIGHO2_02_FULL_51_22</name>
    <dbReference type="NCBI Taxonomy" id="1798663"/>
    <lineage>
        <taxon>Bacteria</taxon>
        <taxon>Candidatus Lloydiibacteriota</taxon>
    </lineage>
</organism>
<evidence type="ECO:0000259" key="1">
    <source>
        <dbReference type="Pfam" id="PF09359"/>
    </source>
</evidence>
<evidence type="ECO:0000313" key="3">
    <source>
        <dbReference type="Proteomes" id="UP000178099"/>
    </source>
</evidence>
<dbReference type="Pfam" id="PF09359">
    <property type="entry name" value="VTC"/>
    <property type="match status" value="1"/>
</dbReference>
<accession>A0A1G2DI06</accession>
<reference evidence="2 3" key="1">
    <citation type="journal article" date="2016" name="Nat. Commun.">
        <title>Thousands of microbial genomes shed light on interconnected biogeochemical processes in an aquifer system.</title>
        <authorList>
            <person name="Anantharaman K."/>
            <person name="Brown C.T."/>
            <person name="Hug L.A."/>
            <person name="Sharon I."/>
            <person name="Castelle C.J."/>
            <person name="Probst A.J."/>
            <person name="Thomas B.C."/>
            <person name="Singh A."/>
            <person name="Wilkins M.J."/>
            <person name="Karaoz U."/>
            <person name="Brodie E.L."/>
            <person name="Williams K.H."/>
            <person name="Hubbard S.S."/>
            <person name="Banfield J.F."/>
        </authorList>
    </citation>
    <scope>NUCLEOTIDE SEQUENCE [LARGE SCALE GENOMIC DNA]</scope>
</reference>
<feature type="domain" description="VTC" evidence="1">
    <location>
        <begin position="9"/>
        <end position="245"/>
    </location>
</feature>
<proteinExistence type="predicted"/>
<dbReference type="EMBL" id="MHLN01000003">
    <property type="protein sequence ID" value="OGZ12601.1"/>
    <property type="molecule type" value="Genomic_DNA"/>
</dbReference>
<dbReference type="GO" id="GO:0006799">
    <property type="term" value="P:polyphosphate biosynthetic process"/>
    <property type="evidence" value="ECO:0007669"/>
    <property type="project" value="UniProtKB-ARBA"/>
</dbReference>
<name>A0A1G2DI06_9BACT</name>
<dbReference type="InterPro" id="IPR042267">
    <property type="entry name" value="VTC_sf"/>
</dbReference>
<dbReference type="InterPro" id="IPR018966">
    <property type="entry name" value="VTC_domain"/>
</dbReference>
<protein>
    <recommendedName>
        <fullName evidence="1">VTC domain-containing protein</fullName>
    </recommendedName>
</protein>
<gene>
    <name evidence="2" type="ORF">A3D67_04315</name>
</gene>
<dbReference type="CDD" id="cd07750">
    <property type="entry name" value="PolyPPase_VTC_like"/>
    <property type="match status" value="1"/>
</dbReference>
<dbReference type="Gene3D" id="3.20.100.30">
    <property type="entry name" value="VTC, catalytic tunnel domain"/>
    <property type="match status" value="1"/>
</dbReference>
<sequence length="273" mass="32071">MPPKLRFERFEFKYVLDMETYQRVKKALANFLVPDEAVAGLPHGFYEVISLYYDSPRFFYYWEKIDGASRRKKIRVRTYRRNGKDFSQDIFLEIKRKRDAVILKDRIAWSIKHETWNAKEGIRFTPQNAHEKRVWEEYFFEEKMRCLKPAVLITYSREPYVGKYNQNVRVTFDFGIRAKRTASNAASQDALFDMENRGFADVSGTKVVMEVKFKGALPFYIDGILKDFNLSRVPYSKYCLGVEACYSLPLLAMLANKSQSETLGRKLANLPAY</sequence>
<dbReference type="Proteomes" id="UP000178099">
    <property type="component" value="Unassembled WGS sequence"/>
</dbReference>